<dbReference type="PROSITE" id="PS50084">
    <property type="entry name" value="KH_TYPE_1"/>
    <property type="match status" value="8"/>
</dbReference>
<feature type="domain" description="K Homology" evidence="5">
    <location>
        <begin position="415"/>
        <end position="482"/>
    </location>
</feature>
<evidence type="ECO:0000256" key="2">
    <source>
        <dbReference type="PROSITE-ProRule" id="PRU00117"/>
    </source>
</evidence>
<dbReference type="SUPFAM" id="SSF54791">
    <property type="entry name" value="Eukaryotic type KH-domain (KH-domain type I)"/>
    <property type="match status" value="9"/>
</dbReference>
<reference evidence="6 7" key="1">
    <citation type="journal article" date="2018" name="IMA Fungus">
        <title>IMA Genome-F 9: Draft genome sequence of Annulohypoxylon stygium, Aspergillus mulundensis, Berkeleyomyces basicola (syn. Thielaviopsis basicola), Ceratocystis smalleyi, two Cercospora beticola strains, Coleophoma cylindrospora, Fusarium fracticaudum, Phialophora cf. hyalina, and Morchella septimelata.</title>
        <authorList>
            <person name="Wingfield B.D."/>
            <person name="Bills G.F."/>
            <person name="Dong Y."/>
            <person name="Huang W."/>
            <person name="Nel W.J."/>
            <person name="Swalarsk-Parry B.S."/>
            <person name="Vaghefi N."/>
            <person name="Wilken P.M."/>
            <person name="An Z."/>
            <person name="de Beer Z.W."/>
            <person name="De Vos L."/>
            <person name="Chen L."/>
            <person name="Duong T.A."/>
            <person name="Gao Y."/>
            <person name="Hammerbacher A."/>
            <person name="Kikkert J.R."/>
            <person name="Li Y."/>
            <person name="Li H."/>
            <person name="Li K."/>
            <person name="Li Q."/>
            <person name="Liu X."/>
            <person name="Ma X."/>
            <person name="Naidoo K."/>
            <person name="Pethybridge S.J."/>
            <person name="Sun J."/>
            <person name="Steenkamp E.T."/>
            <person name="van der Nest M.A."/>
            <person name="van Wyk S."/>
            <person name="Wingfield M.J."/>
            <person name="Xiong C."/>
            <person name="Yue Q."/>
            <person name="Zhang X."/>
        </authorList>
    </citation>
    <scope>NUCLEOTIDE SEQUENCE [LARGE SCALE GENOMIC DNA]</scope>
    <source>
        <strain evidence="6 7">BP 5553</strain>
    </source>
</reference>
<dbReference type="Pfam" id="PF00013">
    <property type="entry name" value="KH_1"/>
    <property type="match status" value="7"/>
</dbReference>
<feature type="domain" description="K Homology" evidence="5">
    <location>
        <begin position="976"/>
        <end position="1050"/>
    </location>
</feature>
<feature type="domain" description="K Homology" evidence="5">
    <location>
        <begin position="319"/>
        <end position="410"/>
    </location>
</feature>
<keyword evidence="3" id="KW-0175">Coiled coil</keyword>
<dbReference type="InterPro" id="IPR004087">
    <property type="entry name" value="KH_dom"/>
</dbReference>
<feature type="domain" description="K Homology" evidence="5">
    <location>
        <begin position="238"/>
        <end position="315"/>
    </location>
</feature>
<organism evidence="6 7">
    <name type="scientific">Venustampulla echinocandica</name>
    <dbReference type="NCBI Taxonomy" id="2656787"/>
    <lineage>
        <taxon>Eukaryota</taxon>
        <taxon>Fungi</taxon>
        <taxon>Dikarya</taxon>
        <taxon>Ascomycota</taxon>
        <taxon>Pezizomycotina</taxon>
        <taxon>Leotiomycetes</taxon>
        <taxon>Helotiales</taxon>
        <taxon>Pleuroascaceae</taxon>
        <taxon>Venustampulla</taxon>
    </lineage>
</organism>
<dbReference type="PANTHER" id="PTHR10627">
    <property type="entry name" value="SCP160"/>
    <property type="match status" value="1"/>
</dbReference>
<evidence type="ECO:0000256" key="4">
    <source>
        <dbReference type="SAM" id="MobiDB-lite"/>
    </source>
</evidence>
<feature type="compositionally biased region" description="Polar residues" evidence="4">
    <location>
        <begin position="123"/>
        <end position="147"/>
    </location>
</feature>
<keyword evidence="7" id="KW-1185">Reference proteome</keyword>
<feature type="compositionally biased region" description="Low complexity" evidence="4">
    <location>
        <begin position="1"/>
        <end position="16"/>
    </location>
</feature>
<feature type="domain" description="K Homology" evidence="5">
    <location>
        <begin position="899"/>
        <end position="972"/>
    </location>
</feature>
<feature type="domain" description="K Homology" evidence="5">
    <location>
        <begin position="1123"/>
        <end position="1233"/>
    </location>
</feature>
<protein>
    <recommendedName>
        <fullName evidence="5">K Homology domain-containing protein</fullName>
    </recommendedName>
</protein>
<dbReference type="GO" id="GO:0003729">
    <property type="term" value="F:mRNA binding"/>
    <property type="evidence" value="ECO:0007669"/>
    <property type="project" value="TreeGrafter"/>
</dbReference>
<dbReference type="SMART" id="SM00322">
    <property type="entry name" value="KH"/>
    <property type="match status" value="10"/>
</dbReference>
<dbReference type="Pfam" id="PF22952">
    <property type="entry name" value="KH_11"/>
    <property type="match status" value="1"/>
</dbReference>
<dbReference type="InterPro" id="IPR054548">
    <property type="entry name" value="SCP160-like_KH"/>
</dbReference>
<feature type="coiled-coil region" evidence="3">
    <location>
        <begin position="391"/>
        <end position="418"/>
    </location>
</feature>
<feature type="compositionally biased region" description="Basic and acidic residues" evidence="4">
    <location>
        <begin position="859"/>
        <end position="869"/>
    </location>
</feature>
<feature type="region of interest" description="Disordered" evidence="4">
    <location>
        <begin position="1"/>
        <end position="147"/>
    </location>
</feature>
<feature type="domain" description="K Homology" evidence="5">
    <location>
        <begin position="1054"/>
        <end position="1122"/>
    </location>
</feature>
<dbReference type="EMBL" id="NPIC01000003">
    <property type="protein sequence ID" value="RDL37059.1"/>
    <property type="molecule type" value="Genomic_DNA"/>
</dbReference>
<evidence type="ECO:0000256" key="1">
    <source>
        <dbReference type="ARBA" id="ARBA00022737"/>
    </source>
</evidence>
<dbReference type="Gene3D" id="3.30.1370.10">
    <property type="entry name" value="K Homology domain, type 1"/>
    <property type="match status" value="9"/>
</dbReference>
<gene>
    <name evidence="6" type="ORF">BP5553_04492</name>
</gene>
<feature type="compositionally biased region" description="Low complexity" evidence="4">
    <location>
        <begin position="57"/>
        <end position="70"/>
    </location>
</feature>
<evidence type="ECO:0000313" key="7">
    <source>
        <dbReference type="Proteomes" id="UP000254866"/>
    </source>
</evidence>
<feature type="domain" description="K Homology" evidence="5">
    <location>
        <begin position="1238"/>
        <end position="1307"/>
    </location>
</feature>
<keyword evidence="1" id="KW-0677">Repeat</keyword>
<dbReference type="OrthoDB" id="10027144at2759"/>
<feature type="domain" description="K Homology" evidence="5">
    <location>
        <begin position="734"/>
        <end position="797"/>
    </location>
</feature>
<evidence type="ECO:0000259" key="5">
    <source>
        <dbReference type="SMART" id="SM00322"/>
    </source>
</evidence>
<proteinExistence type="predicted"/>
<dbReference type="InterPro" id="IPR036612">
    <property type="entry name" value="KH_dom_type_1_sf"/>
</dbReference>
<dbReference type="STRING" id="2656787.A0A370TNF9"/>
<dbReference type="CDD" id="cd22408">
    <property type="entry name" value="KH-I_Vigilin_rpt4"/>
    <property type="match status" value="1"/>
</dbReference>
<evidence type="ECO:0000256" key="3">
    <source>
        <dbReference type="SAM" id="Coils"/>
    </source>
</evidence>
<comment type="caution">
    <text evidence="6">The sequence shown here is derived from an EMBL/GenBank/DDBJ whole genome shotgun (WGS) entry which is preliminary data.</text>
</comment>
<feature type="domain" description="K Homology" evidence="5">
    <location>
        <begin position="801"/>
        <end position="894"/>
    </location>
</feature>
<dbReference type="CDD" id="cd22449">
    <property type="entry name" value="KH-I_ScSCP160_rpt4"/>
    <property type="match status" value="1"/>
</dbReference>
<dbReference type="GeneID" id="43597341"/>
<feature type="region of interest" description="Disordered" evidence="4">
    <location>
        <begin position="838"/>
        <end position="881"/>
    </location>
</feature>
<sequence length="1315" mass="142190">MASAGASGANGGLSAAQRLMQKHDEAHQTTVEDVPDQDDLTQRPHPLSSSVLESADEAAPAPGWAAPMSAKAAGKRKEEPSVGTPRAPLLDTQSDELFPGLGGPSKPSQAASTAPIWGAKKSTPATNGNGVATNGTSTPTSELNTPPANLKAATKTGVPAAASQFTGPVYTFQPKELPRSATKKPLPDILRDINKKYRVNLAQTTGEGGVIKIGAAGTQIPESVKRQAFKALGDQITTKSSTRVPIPRSARAHIIGKQGSTIKSLQEMSGARIQMPKMEDTPEPVDDDDDTIYVVVEGNPIAIRMAEEAVGKIASERGATLNTKLRSIPAELYPFIAGPYNSAANALEEAHGIQIRVPPHHTWTSQPPPPVPPRGTAPAFVPAVGDNHITLAGDRAAVQAARAEIERLARELQQQLSLEQLPINKGRHQFIIGDRGVPAQEFFANTGCAIILPGEGDDDTITFVGPANQIQQAMDKAMDLAMGMQSSSLDLTRQLRNVKSPHEHARNLTNYLRNRKEIERIEKLHHAHIVTPFDPNGAVAPWELYSRDGKNAIKAQSEIGRILEAHPPSRMATLPIDPFFHQHLQKDIMPRVKNDFSVHVVVPNAADTDAPVLLVFEGEGGLEPGYEVPRGRPSAEEVKTFQQGLADAQKHILDIINAQEKITSTSIDVPAIFHEKLRKYIKKEQQNRSPDQIPIRVTANRTLVTLRGPAPAVETLAAKVKAFVEQAIEDEKERGFSLSFDFPQKHANQLIGKNGSNVHDLRERFDVEIQVNDGKVEVKGPKAKAEAAKSHISALGRQWADEATYVLKVEPKYHSELIGAKGSQIKKLENRYNNVQIHFPRSARPVKDDQSNADAASDAGRRGGRREQQPDEVIVKGPKKGADGARDEILSLLQYIKDTSHIATVSVQPSQIPSLIGQRGVEMDKVRQETGAKIDIPNARDLKDPSARVDIQIKGTKSAVTQAKKMIEEKKEIFDRTVTKTVDVDKTYHRGLIGAKGATINDIVVKAGGSNASGQIVQFPKADADGNIIKITGTVDVVDKIIATIEKMVAEWESQETEVADVPTDKHRSLIGRGGDIKRDLETKFSVTLDIPRQGSGQTGVKITGLPKDVESAKAYILNLVKEQEGETIQVPRKVHHAVSDNGQFFRRLRNDLKVVVDVNKSEVPAKPAATSTRSNGSSMPLITDDTEAAAGAHDFKTVDVSETGLDGEIPWVLRGSPESIAKARDSIVAAIEQALKYSTIGYLTLPDPHTYRYVIGQAGSKVNSIRKATGCKITVPRDQAKDEPIEIVGSAEGVEKARELILNAVKEGSSANRS</sequence>
<accession>A0A370TNF9</accession>
<dbReference type="Proteomes" id="UP000254866">
    <property type="component" value="Unassembled WGS sequence"/>
</dbReference>
<keyword evidence="2" id="KW-0694">RNA-binding</keyword>
<dbReference type="RefSeq" id="XP_031869715.1">
    <property type="nucleotide sequence ID" value="XM_032013115.1"/>
</dbReference>
<evidence type="ECO:0000313" key="6">
    <source>
        <dbReference type="EMBL" id="RDL37059.1"/>
    </source>
</evidence>
<dbReference type="CDD" id="cd02394">
    <property type="entry name" value="KH-I_Vigilin_rpt6"/>
    <property type="match status" value="1"/>
</dbReference>
<name>A0A370TNF9_9HELO</name>
<dbReference type="InterPro" id="IPR004088">
    <property type="entry name" value="KH_dom_type_1"/>
</dbReference>
<dbReference type="PANTHER" id="PTHR10627:SF31">
    <property type="entry name" value="DODECA-SATELLITE-BINDING PROTEIN 1, ISOFORM A"/>
    <property type="match status" value="1"/>
</dbReference>
<dbReference type="GO" id="GO:0005737">
    <property type="term" value="C:cytoplasm"/>
    <property type="evidence" value="ECO:0007669"/>
    <property type="project" value="TreeGrafter"/>
</dbReference>